<dbReference type="GO" id="GO:0003723">
    <property type="term" value="F:RNA binding"/>
    <property type="evidence" value="ECO:0007669"/>
    <property type="project" value="InterPro"/>
</dbReference>
<dbReference type="GeneID" id="92874193"/>
<dbReference type="InterPro" id="IPR002645">
    <property type="entry name" value="STAS_dom"/>
</dbReference>
<evidence type="ECO:0000259" key="7">
    <source>
        <dbReference type="PROSITE" id="PS50921"/>
    </source>
</evidence>
<accession>A0A0H3DC59</accession>
<dbReference type="AlphaFoldDB" id="A0A0H3DC59"/>
<keyword evidence="5" id="KW-1133">Transmembrane helix</keyword>
<dbReference type="InterPro" id="IPR036513">
    <property type="entry name" value="STAS_dom_sf"/>
</dbReference>
<dbReference type="Gene3D" id="3.30.450.40">
    <property type="match status" value="1"/>
</dbReference>
<dbReference type="InterPro" id="IPR003018">
    <property type="entry name" value="GAF"/>
</dbReference>
<dbReference type="Pfam" id="PF03861">
    <property type="entry name" value="ANTAR"/>
    <property type="match status" value="1"/>
</dbReference>
<evidence type="ECO:0000256" key="1">
    <source>
        <dbReference type="ARBA" id="ARBA00022679"/>
    </source>
</evidence>
<dbReference type="SUPFAM" id="SSF52172">
    <property type="entry name" value="CheY-like"/>
    <property type="match status" value="1"/>
</dbReference>
<dbReference type="InterPro" id="IPR036388">
    <property type="entry name" value="WH-like_DNA-bd_sf"/>
</dbReference>
<dbReference type="Gene3D" id="1.10.10.10">
    <property type="entry name" value="Winged helix-like DNA-binding domain superfamily/Winged helix DNA-binding domain"/>
    <property type="match status" value="1"/>
</dbReference>
<dbReference type="InterPro" id="IPR005561">
    <property type="entry name" value="ANTAR"/>
</dbReference>
<sequence>MLVITADGEIDLASAGLLRRALWQDLPRHTVLDLSGVSFMAAAGLRVLEEAAERAHLERRKVAVVARTHPAARVLRLAGFDRMPIYPRLADAVRELPAWPTAGPLLWRSADERGKLAPRGVDQGSAEGVTMHDRAHDVSAALLELTESLRAGESRDETLARMAARAVALLPGADAASVTLFDGGVPRTVAATEESVLVLDKAQYSLDDGPCLEATRTETVVRTDTALAHRRWPAFGEAAAGAGVETMLSCPLFVGVDDAVTGDAARQHHLSGALNVWSRQQSVFDPMDAALIALFTSAMSGVILTAARWGHAQRQARQLRTALESRDAIATAKGIVMARRGLTADEAFAWLTELSQRTNRKVRDIATIILAQPAIVEPAQRGSTAGSY</sequence>
<dbReference type="HOGENOM" id="CLU_711045_0_0_11"/>
<keyword evidence="3" id="KW-0805">Transcription regulation</keyword>
<keyword evidence="1" id="KW-0808">Transferase</keyword>
<proteinExistence type="predicted"/>
<dbReference type="EMBL" id="CP002000">
    <property type="protein sequence ID" value="ADJ48271.1"/>
    <property type="molecule type" value="Genomic_DNA"/>
</dbReference>
<dbReference type="PANTHER" id="PTHR33495:SF13">
    <property type="entry name" value="ANTI-SIGMA-F FACTOR ANTAGONIST RSFB"/>
    <property type="match status" value="1"/>
</dbReference>
<dbReference type="SUPFAM" id="SSF52091">
    <property type="entry name" value="SpoIIaa-like"/>
    <property type="match status" value="1"/>
</dbReference>
<dbReference type="PANTHER" id="PTHR33495">
    <property type="entry name" value="ANTI-SIGMA FACTOR ANTAGONIST TM_1081-RELATED-RELATED"/>
    <property type="match status" value="1"/>
</dbReference>
<dbReference type="RefSeq" id="WP_013228320.1">
    <property type="nucleotide sequence ID" value="NC_014318.1"/>
</dbReference>
<reference evidence="8 9" key="1">
    <citation type="journal article" date="2010" name="Cell Res.">
        <title>Complete genome sequence of the rifamycin SV-producing Amycolatopsis mediterranei U32 revealed its genetic characteristics in phylogeny and metabolism.</title>
        <authorList>
            <person name="Zhao W."/>
            <person name="Zhong Y."/>
            <person name="Yuan H."/>
            <person name="Wang J."/>
            <person name="Zheng H."/>
            <person name="Wang Y."/>
            <person name="Cen X."/>
            <person name="Xu F."/>
            <person name="Bai J."/>
            <person name="Han X."/>
            <person name="Lu G."/>
            <person name="Zhu Y."/>
            <person name="Shao Z."/>
            <person name="Yan H."/>
            <person name="Li C."/>
            <person name="Peng N."/>
            <person name="Zhang Z."/>
            <person name="Zhang Y."/>
            <person name="Lin W."/>
            <person name="Fan Y."/>
            <person name="Qin Z."/>
            <person name="Hu Y."/>
            <person name="Zhu B."/>
            <person name="Wang S."/>
            <person name="Ding X."/>
            <person name="Zhao G.P."/>
        </authorList>
    </citation>
    <scope>NUCLEOTIDE SEQUENCE [LARGE SCALE GENOMIC DNA]</scope>
    <source>
        <strain evidence="9">U-32</strain>
    </source>
</reference>
<evidence type="ECO:0000313" key="9">
    <source>
        <dbReference type="Proteomes" id="UP000000328"/>
    </source>
</evidence>
<keyword evidence="4" id="KW-0804">Transcription</keyword>
<protein>
    <submittedName>
        <fullName evidence="8">Two-component system response regulator</fullName>
    </submittedName>
</protein>
<dbReference type="PROSITE" id="PS50921">
    <property type="entry name" value="ANTAR"/>
    <property type="match status" value="1"/>
</dbReference>
<feature type="domain" description="STAS" evidence="6">
    <location>
        <begin position="1"/>
        <end position="96"/>
    </location>
</feature>
<dbReference type="SMART" id="SM01012">
    <property type="entry name" value="ANTAR"/>
    <property type="match status" value="1"/>
</dbReference>
<feature type="domain" description="ANTAR" evidence="7">
    <location>
        <begin position="309"/>
        <end position="370"/>
    </location>
</feature>
<evidence type="ECO:0000256" key="3">
    <source>
        <dbReference type="ARBA" id="ARBA00023015"/>
    </source>
</evidence>
<evidence type="ECO:0000313" key="8">
    <source>
        <dbReference type="EMBL" id="ADJ48271.1"/>
    </source>
</evidence>
<keyword evidence="5" id="KW-0472">Membrane</keyword>
<dbReference type="InterPro" id="IPR011006">
    <property type="entry name" value="CheY-like_superfamily"/>
</dbReference>
<dbReference type="GO" id="GO:0016301">
    <property type="term" value="F:kinase activity"/>
    <property type="evidence" value="ECO:0007669"/>
    <property type="project" value="UniProtKB-KW"/>
</dbReference>
<dbReference type="OrthoDB" id="4929862at2"/>
<evidence type="ECO:0000256" key="4">
    <source>
        <dbReference type="ARBA" id="ARBA00023163"/>
    </source>
</evidence>
<gene>
    <name evidence="8" type="ordered locus">AMED_6541</name>
</gene>
<dbReference type="eggNOG" id="COG1366">
    <property type="taxonomic scope" value="Bacteria"/>
</dbReference>
<keyword evidence="5" id="KW-0812">Transmembrane</keyword>
<organism evidence="8 9">
    <name type="scientific">Amycolatopsis mediterranei (strain U-32)</name>
    <dbReference type="NCBI Taxonomy" id="749927"/>
    <lineage>
        <taxon>Bacteria</taxon>
        <taxon>Bacillati</taxon>
        <taxon>Actinomycetota</taxon>
        <taxon>Actinomycetes</taxon>
        <taxon>Pseudonocardiales</taxon>
        <taxon>Pseudonocardiaceae</taxon>
        <taxon>Amycolatopsis</taxon>
    </lineage>
</organism>
<feature type="transmembrane region" description="Helical" evidence="5">
    <location>
        <begin position="289"/>
        <end position="310"/>
    </location>
</feature>
<dbReference type="GO" id="GO:0043856">
    <property type="term" value="F:anti-sigma factor antagonist activity"/>
    <property type="evidence" value="ECO:0007669"/>
    <property type="project" value="TreeGrafter"/>
</dbReference>
<dbReference type="Pfam" id="PF01740">
    <property type="entry name" value="STAS"/>
    <property type="match status" value="1"/>
</dbReference>
<keyword evidence="2" id="KW-0418">Kinase</keyword>
<name>A0A0H3DC59_AMYMU</name>
<dbReference type="Gene3D" id="3.30.750.24">
    <property type="entry name" value="STAS domain"/>
    <property type="match status" value="1"/>
</dbReference>
<dbReference type="KEGG" id="amd:AMED_6541"/>
<dbReference type="eggNOG" id="COG3707">
    <property type="taxonomic scope" value="Bacteria"/>
</dbReference>
<evidence type="ECO:0000259" key="6">
    <source>
        <dbReference type="PROSITE" id="PS50801"/>
    </source>
</evidence>
<dbReference type="Proteomes" id="UP000000328">
    <property type="component" value="Chromosome"/>
</dbReference>
<evidence type="ECO:0000256" key="5">
    <source>
        <dbReference type="SAM" id="Phobius"/>
    </source>
</evidence>
<dbReference type="Pfam" id="PF13185">
    <property type="entry name" value="GAF_2"/>
    <property type="match status" value="1"/>
</dbReference>
<dbReference type="PROSITE" id="PS50801">
    <property type="entry name" value="STAS"/>
    <property type="match status" value="1"/>
</dbReference>
<dbReference type="CDD" id="cd07043">
    <property type="entry name" value="STAS_anti-anti-sigma_factors"/>
    <property type="match status" value="1"/>
</dbReference>
<evidence type="ECO:0000256" key="2">
    <source>
        <dbReference type="ARBA" id="ARBA00022777"/>
    </source>
</evidence>
<dbReference type="SUPFAM" id="SSF55781">
    <property type="entry name" value="GAF domain-like"/>
    <property type="match status" value="1"/>
</dbReference>
<dbReference type="InterPro" id="IPR029016">
    <property type="entry name" value="GAF-like_dom_sf"/>
</dbReference>